<dbReference type="InterPro" id="IPR059177">
    <property type="entry name" value="GH29D-like_dom"/>
</dbReference>
<protein>
    <submittedName>
        <fullName evidence="3">T9SS C-terminal target domain-containing protein</fullName>
    </submittedName>
</protein>
<reference evidence="3 4" key="1">
    <citation type="submission" date="2018-07" db="EMBL/GenBank/DDBJ databases">
        <title>Chitinophaga K2CV101002-2 sp. nov., isolated from a monsoon evergreen broad-leaved forest soil.</title>
        <authorList>
            <person name="Lv Y."/>
        </authorList>
    </citation>
    <scope>NUCLEOTIDE SEQUENCE [LARGE SCALE GENOMIC DNA]</scope>
    <source>
        <strain evidence="3 4">GDMCC 1.1288</strain>
    </source>
</reference>
<evidence type="ECO:0000256" key="1">
    <source>
        <dbReference type="SAM" id="SignalP"/>
    </source>
</evidence>
<dbReference type="InterPro" id="IPR011658">
    <property type="entry name" value="PA14_dom"/>
</dbReference>
<dbReference type="NCBIfam" id="TIGR04183">
    <property type="entry name" value="Por_Secre_tail"/>
    <property type="match status" value="1"/>
</dbReference>
<dbReference type="Pfam" id="PF07691">
    <property type="entry name" value="PA14"/>
    <property type="match status" value="1"/>
</dbReference>
<dbReference type="OrthoDB" id="611024at2"/>
<dbReference type="InterPro" id="IPR026444">
    <property type="entry name" value="Secre_tail"/>
</dbReference>
<dbReference type="Gene3D" id="3.90.182.10">
    <property type="entry name" value="Toxin - Anthrax Protective Antigen,domain 1"/>
    <property type="match status" value="1"/>
</dbReference>
<dbReference type="InterPro" id="IPR037524">
    <property type="entry name" value="PA14/GLEYA"/>
</dbReference>
<dbReference type="SUPFAM" id="SSF56988">
    <property type="entry name" value="Anthrax protective antigen"/>
    <property type="match status" value="1"/>
</dbReference>
<dbReference type="SMART" id="SM00758">
    <property type="entry name" value="PA14"/>
    <property type="match status" value="1"/>
</dbReference>
<proteinExistence type="predicted"/>
<feature type="chain" id="PRO_5017579360" evidence="1">
    <location>
        <begin position="22"/>
        <end position="633"/>
    </location>
</feature>
<gene>
    <name evidence="3" type="ORF">DVR12_14260</name>
</gene>
<dbReference type="PROSITE" id="PS51820">
    <property type="entry name" value="PA14"/>
    <property type="match status" value="1"/>
</dbReference>
<name>A0A3E1Y8S0_9BACT</name>
<dbReference type="EMBL" id="QPMM01000007">
    <property type="protein sequence ID" value="RFS21818.1"/>
    <property type="molecule type" value="Genomic_DNA"/>
</dbReference>
<dbReference type="RefSeq" id="WP_116976408.1">
    <property type="nucleotide sequence ID" value="NZ_QPMM01000007.1"/>
</dbReference>
<evidence type="ECO:0000259" key="2">
    <source>
        <dbReference type="PROSITE" id="PS51820"/>
    </source>
</evidence>
<feature type="signal peptide" evidence="1">
    <location>
        <begin position="1"/>
        <end position="21"/>
    </location>
</feature>
<feature type="domain" description="PA14" evidence="2">
    <location>
        <begin position="40"/>
        <end position="191"/>
    </location>
</feature>
<evidence type="ECO:0000313" key="3">
    <source>
        <dbReference type="EMBL" id="RFS21818.1"/>
    </source>
</evidence>
<organism evidence="3 4">
    <name type="scientific">Chitinophaga silvatica</name>
    <dbReference type="NCBI Taxonomy" id="2282649"/>
    <lineage>
        <taxon>Bacteria</taxon>
        <taxon>Pseudomonadati</taxon>
        <taxon>Bacteroidota</taxon>
        <taxon>Chitinophagia</taxon>
        <taxon>Chitinophagales</taxon>
        <taxon>Chitinophagaceae</taxon>
        <taxon>Chitinophaga</taxon>
    </lineage>
</organism>
<comment type="caution">
    <text evidence="3">The sequence shown here is derived from an EMBL/GenBank/DDBJ whole genome shotgun (WGS) entry which is preliminary data.</text>
</comment>
<keyword evidence="1" id="KW-0732">Signal</keyword>
<dbReference type="Proteomes" id="UP000260644">
    <property type="component" value="Unassembled WGS sequence"/>
</dbReference>
<keyword evidence="4" id="KW-1185">Reference proteome</keyword>
<evidence type="ECO:0000313" key="4">
    <source>
        <dbReference type="Proteomes" id="UP000260644"/>
    </source>
</evidence>
<accession>A0A3E1Y8S0</accession>
<dbReference type="Pfam" id="PF18962">
    <property type="entry name" value="Por_Secre_tail"/>
    <property type="match status" value="1"/>
</dbReference>
<dbReference type="AlphaFoldDB" id="A0A3E1Y8S0"/>
<dbReference type="Pfam" id="PF13290">
    <property type="entry name" value="CHB_HEX_C_1"/>
    <property type="match status" value="4"/>
</dbReference>
<sequence length="633" mass="68269">MKQFKCALFMLLCLLVCMAYAKVRPSATSVLKYAPAPPADTVRGLIGYYYQDKNDNNHFTTLKQGGVYDTTFSVNWGNGNPGYGLSDDYFSIRWIGMLKAPVTGTYTFNSNADDGLKFSIKDFANRSADKGKVIMDNNGNCCHDFSGTVDLEAGKLYPIEIEYFENTGGANIMYFKWQAPGLPQQQVLANYLYAMQPPEAARPKITPDKGLFEGEVEIKFSTNTEGGVIHYTLDGTIPTINSPVYDPSGKLTVSTTAPYTFVIKASTYKEGMFVSEVSTSTITVMPPALPKPVFVPSAGLYTGSVDLDISVNVPGSTLYYTTDGSTPTTSSTLYTGKLHLDTTTRIKVFAVKEGRSPSQVVAGTYTILPEGVKDPVFSLAAGSYNSAQEVTITSATPGATIYYAFDDKVLNSNSPVYSTPVKINSSTTLKAYATLDGLTDSKATQATYIIGNDATVSTPKFSVAPGTYTGVKQVGLYTDTKDASIHYTLDGSTPDENSQVFYMLISVKDSVVINAIAYKAGMKPSAIATGKYIISEEARDTSLINTNLPIPKLSITPNPASNVVRISWTGMITTKTGFRVVVTDSKGTVVNTSVVQGGYTYYQFNTSTLAEGIYYVKVESGNSIAKGKMIVAR</sequence>